<dbReference type="GO" id="GO:0032259">
    <property type="term" value="P:methylation"/>
    <property type="evidence" value="ECO:0007669"/>
    <property type="project" value="UniProtKB-KW"/>
</dbReference>
<comment type="similarity">
    <text evidence="1">Belongs to the trimethylamine methyltransferase family.</text>
</comment>
<dbReference type="EMBL" id="FWXB01000001">
    <property type="protein sequence ID" value="SMC10657.1"/>
    <property type="molecule type" value="Genomic_DNA"/>
</dbReference>
<dbReference type="Gene3D" id="3.20.20.480">
    <property type="entry name" value="Trimethylamine methyltransferase-like"/>
    <property type="match status" value="1"/>
</dbReference>
<organism evidence="4 5">
    <name type="scientific">Roseovarius aestuarii</name>
    <dbReference type="NCBI Taxonomy" id="475083"/>
    <lineage>
        <taxon>Bacteria</taxon>
        <taxon>Pseudomonadati</taxon>
        <taxon>Pseudomonadota</taxon>
        <taxon>Alphaproteobacteria</taxon>
        <taxon>Rhodobacterales</taxon>
        <taxon>Roseobacteraceae</taxon>
        <taxon>Roseovarius</taxon>
    </lineage>
</organism>
<dbReference type="GO" id="GO:0015948">
    <property type="term" value="P:methanogenesis"/>
    <property type="evidence" value="ECO:0007669"/>
    <property type="project" value="InterPro"/>
</dbReference>
<dbReference type="InterPro" id="IPR010426">
    <property type="entry name" value="MTTB_MeTrfase"/>
</dbReference>
<dbReference type="AlphaFoldDB" id="A0A1X7BM19"/>
<dbReference type="Proteomes" id="UP000193224">
    <property type="component" value="Unassembled WGS sequence"/>
</dbReference>
<dbReference type="InterPro" id="IPR038601">
    <property type="entry name" value="MttB-like_sf"/>
</dbReference>
<dbReference type="Pfam" id="PF06253">
    <property type="entry name" value="MTTB"/>
    <property type="match status" value="1"/>
</dbReference>
<evidence type="ECO:0000313" key="5">
    <source>
        <dbReference type="Proteomes" id="UP000193224"/>
    </source>
</evidence>
<proteinExistence type="inferred from homology"/>
<evidence type="ECO:0000256" key="1">
    <source>
        <dbReference type="ARBA" id="ARBA00007137"/>
    </source>
</evidence>
<evidence type="ECO:0000313" key="4">
    <source>
        <dbReference type="EMBL" id="SMC10657.1"/>
    </source>
</evidence>
<protein>
    <submittedName>
        <fullName evidence="4">Trimethylamine methyltransferase (MTTB)</fullName>
    </submittedName>
</protein>
<keyword evidence="5" id="KW-1185">Reference proteome</keyword>
<name>A0A1X7BM19_9RHOB</name>
<evidence type="ECO:0000256" key="2">
    <source>
        <dbReference type="ARBA" id="ARBA00022603"/>
    </source>
</evidence>
<reference evidence="4 5" key="1">
    <citation type="submission" date="2017-03" db="EMBL/GenBank/DDBJ databases">
        <authorList>
            <person name="Afonso C.L."/>
            <person name="Miller P.J."/>
            <person name="Scott M.A."/>
            <person name="Spackman E."/>
            <person name="Goraichik I."/>
            <person name="Dimitrov K.M."/>
            <person name="Suarez D.L."/>
            <person name="Swayne D.E."/>
        </authorList>
    </citation>
    <scope>NUCLEOTIDE SEQUENCE [LARGE SCALE GENOMIC DNA]</scope>
    <source>
        <strain evidence="4 5">CECT 7745</strain>
    </source>
</reference>
<evidence type="ECO:0000256" key="3">
    <source>
        <dbReference type="ARBA" id="ARBA00022679"/>
    </source>
</evidence>
<dbReference type="GO" id="GO:0008168">
    <property type="term" value="F:methyltransferase activity"/>
    <property type="evidence" value="ECO:0007669"/>
    <property type="project" value="UniProtKB-KW"/>
</dbReference>
<accession>A0A1X7BM19</accession>
<sequence length="89" mass="10038">MLTLCDELVGWTNQMSVGCTVDADAIAFDVVKRAAPENSFLTDQHTQDRYLSENWYPALFERSDAEAWLENGSADLQARIRAKLSEILD</sequence>
<keyword evidence="3 4" id="KW-0808">Transferase</keyword>
<keyword evidence="2 4" id="KW-0489">Methyltransferase</keyword>
<gene>
    <name evidence="4" type="ORF">ROA7745_00464</name>
</gene>